<name>A0A067M2N3_BOTB1</name>
<dbReference type="OrthoDB" id="2638860at2759"/>
<evidence type="ECO:0000256" key="1">
    <source>
        <dbReference type="SAM" id="Phobius"/>
    </source>
</evidence>
<feature type="transmembrane region" description="Helical" evidence="1">
    <location>
        <begin position="53"/>
        <end position="77"/>
    </location>
</feature>
<feature type="transmembrane region" description="Helical" evidence="1">
    <location>
        <begin position="212"/>
        <end position="229"/>
    </location>
</feature>
<dbReference type="EMBL" id="KL198084">
    <property type="protein sequence ID" value="KDQ08970.1"/>
    <property type="molecule type" value="Genomic_DNA"/>
</dbReference>
<feature type="transmembrane region" description="Helical" evidence="1">
    <location>
        <begin position="166"/>
        <end position="191"/>
    </location>
</feature>
<sequence>MQHRDDAGSDLLWIYSSQNVFQIAVAGVTLLLYDHALTFSEEVRLVWKAPWNFAKALFLFVRYYAALCVVLRIFVPLESGFNKDKSCRVYVGIWNFSQTSILCLVDLLILLRVYALWERSKRVLALMIAAYLVAYAVIFYGAIKFATFTESEGPACFGEGPVKVYMYYYVSWAFAVSFDTLAFVMTCIMGIRHWKSGHLQAQLLKVFYRDGAGHFIIITALKAYKFIGAPAGQNLYNLIAIGDGLLLSIATVIVTRMFLNLRSVRTPNEWAAATSLNPQTKTDSEMGEGIFLDTHFELEER</sequence>
<reference evidence="4" key="1">
    <citation type="journal article" date="2014" name="Proc. Natl. Acad. Sci. U.S.A.">
        <title>Extensive sampling of basidiomycete genomes demonstrates inadequacy of the white-rot/brown-rot paradigm for wood decay fungi.</title>
        <authorList>
            <person name="Riley R."/>
            <person name="Salamov A.A."/>
            <person name="Brown D.W."/>
            <person name="Nagy L.G."/>
            <person name="Floudas D."/>
            <person name="Held B.W."/>
            <person name="Levasseur A."/>
            <person name="Lombard V."/>
            <person name="Morin E."/>
            <person name="Otillar R."/>
            <person name="Lindquist E.A."/>
            <person name="Sun H."/>
            <person name="LaButti K.M."/>
            <person name="Schmutz J."/>
            <person name="Jabbour D."/>
            <person name="Luo H."/>
            <person name="Baker S.E."/>
            <person name="Pisabarro A.G."/>
            <person name="Walton J.D."/>
            <person name="Blanchette R.A."/>
            <person name="Henrissat B."/>
            <person name="Martin F."/>
            <person name="Cullen D."/>
            <person name="Hibbett D.S."/>
            <person name="Grigoriev I.V."/>
        </authorList>
    </citation>
    <scope>NUCLEOTIDE SEQUENCE [LARGE SCALE GENOMIC DNA]</scope>
    <source>
        <strain evidence="4">FD-172 SS1</strain>
    </source>
</reference>
<feature type="domain" description="DUF6533" evidence="2">
    <location>
        <begin position="23"/>
        <end position="65"/>
    </location>
</feature>
<dbReference type="InterPro" id="IPR045340">
    <property type="entry name" value="DUF6533"/>
</dbReference>
<keyword evidence="1" id="KW-0472">Membrane</keyword>
<dbReference type="Proteomes" id="UP000027195">
    <property type="component" value="Unassembled WGS sequence"/>
</dbReference>
<feature type="transmembrane region" description="Helical" evidence="1">
    <location>
        <begin position="89"/>
        <end position="111"/>
    </location>
</feature>
<accession>A0A067M2N3</accession>
<dbReference type="InParanoid" id="A0A067M2N3"/>
<proteinExistence type="predicted"/>
<gene>
    <name evidence="3" type="ORF">BOTBODRAFT_37495</name>
</gene>
<evidence type="ECO:0000313" key="4">
    <source>
        <dbReference type="Proteomes" id="UP000027195"/>
    </source>
</evidence>
<feature type="transmembrane region" description="Helical" evidence="1">
    <location>
        <begin position="123"/>
        <end position="146"/>
    </location>
</feature>
<keyword evidence="1" id="KW-0812">Transmembrane</keyword>
<feature type="transmembrane region" description="Helical" evidence="1">
    <location>
        <begin position="235"/>
        <end position="259"/>
    </location>
</feature>
<organism evidence="3 4">
    <name type="scientific">Botryobasidium botryosum (strain FD-172 SS1)</name>
    <dbReference type="NCBI Taxonomy" id="930990"/>
    <lineage>
        <taxon>Eukaryota</taxon>
        <taxon>Fungi</taxon>
        <taxon>Dikarya</taxon>
        <taxon>Basidiomycota</taxon>
        <taxon>Agaricomycotina</taxon>
        <taxon>Agaricomycetes</taxon>
        <taxon>Cantharellales</taxon>
        <taxon>Botryobasidiaceae</taxon>
        <taxon>Botryobasidium</taxon>
    </lineage>
</organism>
<keyword evidence="1" id="KW-1133">Transmembrane helix</keyword>
<protein>
    <recommendedName>
        <fullName evidence="2">DUF6533 domain-containing protein</fullName>
    </recommendedName>
</protein>
<dbReference type="Pfam" id="PF20151">
    <property type="entry name" value="DUF6533"/>
    <property type="match status" value="1"/>
</dbReference>
<keyword evidence="4" id="KW-1185">Reference proteome</keyword>
<evidence type="ECO:0000259" key="2">
    <source>
        <dbReference type="Pfam" id="PF20151"/>
    </source>
</evidence>
<dbReference type="HOGENOM" id="CLU_035509_11_3_1"/>
<evidence type="ECO:0000313" key="3">
    <source>
        <dbReference type="EMBL" id="KDQ08970.1"/>
    </source>
</evidence>
<dbReference type="AlphaFoldDB" id="A0A067M2N3"/>
<feature type="transmembrane region" description="Helical" evidence="1">
    <location>
        <begin position="12"/>
        <end position="33"/>
    </location>
</feature>